<dbReference type="Gene3D" id="3.40.30.10">
    <property type="entry name" value="Glutaredoxin"/>
    <property type="match status" value="1"/>
</dbReference>
<dbReference type="PROSITE" id="PS00194">
    <property type="entry name" value="THIOREDOXIN_1"/>
    <property type="match status" value="1"/>
</dbReference>
<comment type="caution">
    <text evidence="1">The sequence shown here is derived from an EMBL/GenBank/DDBJ whole genome shotgun (WGS) entry which is preliminary data.</text>
</comment>
<evidence type="ECO:0000313" key="2">
    <source>
        <dbReference type="Proteomes" id="UP001165082"/>
    </source>
</evidence>
<evidence type="ECO:0000313" key="1">
    <source>
        <dbReference type="EMBL" id="GMI10449.1"/>
    </source>
</evidence>
<reference evidence="1" key="1">
    <citation type="submission" date="2022-07" db="EMBL/GenBank/DDBJ databases">
        <title>Genome analysis of Parmales, a sister group of diatoms, reveals the evolutionary specialization of diatoms from phago-mixotrophs to photoautotrophs.</title>
        <authorList>
            <person name="Ban H."/>
            <person name="Sato S."/>
            <person name="Yoshikawa S."/>
            <person name="Kazumasa Y."/>
            <person name="Nakamura Y."/>
            <person name="Ichinomiya M."/>
            <person name="Saitoh K."/>
            <person name="Sato N."/>
            <person name="Blanc-Mathieu R."/>
            <person name="Endo H."/>
            <person name="Kuwata A."/>
            <person name="Ogata H."/>
        </authorList>
    </citation>
    <scope>NUCLEOTIDE SEQUENCE</scope>
</reference>
<protein>
    <recommendedName>
        <fullName evidence="3">Thioredoxin domain-containing protein</fullName>
    </recommendedName>
</protein>
<organism evidence="1 2">
    <name type="scientific">Triparma retinervis</name>
    <dbReference type="NCBI Taxonomy" id="2557542"/>
    <lineage>
        <taxon>Eukaryota</taxon>
        <taxon>Sar</taxon>
        <taxon>Stramenopiles</taxon>
        <taxon>Ochrophyta</taxon>
        <taxon>Bolidophyceae</taxon>
        <taxon>Parmales</taxon>
        <taxon>Triparmaceae</taxon>
        <taxon>Triparma</taxon>
    </lineage>
</organism>
<evidence type="ECO:0008006" key="3">
    <source>
        <dbReference type="Google" id="ProtNLM"/>
    </source>
</evidence>
<dbReference type="PANTHER" id="PTHR34573:SF1">
    <property type="entry name" value="VITAMIN K EPOXIDE REDUCTASE DOMAIN-CONTAINING PROTEIN"/>
    <property type="match status" value="1"/>
</dbReference>
<gene>
    <name evidence="1" type="ORF">TrRE_jg7194</name>
</gene>
<accession>A0A9W7FE03</accession>
<proteinExistence type="predicted"/>
<keyword evidence="2" id="KW-1185">Reference proteome</keyword>
<name>A0A9W7FE03_9STRA</name>
<dbReference type="AlphaFoldDB" id="A0A9W7FE03"/>
<dbReference type="PANTHER" id="PTHR34573">
    <property type="entry name" value="VKC DOMAIN-CONTAINING PROTEIN"/>
    <property type="match status" value="1"/>
</dbReference>
<sequence>MAKVSGAAPPTDVIAEELGYYPVSMSVDGKTIYAPARVKSSSTEQAVALANHLLDKGVVVYSAFWCPHCRNQREMFGKEAWAVLASTARECSPQGTKFKGACKGIDGYPAFTGMGGEGGVRSGEMELGQIAEFSGFKGFDKSKEPVVSNLGIPTSTFDSIITPSPSNGFLTKSSPSFYDALPPSPSRPPVLIDDNEKILSIASTHSSSPTTLKICHPSHTLHHALLLATSSIDPDFKFDPSLYLKSKNVIDEAAINPTTFNALRSSLLSLPPPFNTHLKVVDLGCGLLHMLRRLTDSAVGVLSSSTTSSSIQSLEYHAFETNPTLLPEILSSLSEMGFNTVSSSPPYTFFKEVSAPPPTKRSFISRFFSTPPPLPSTPSSVTVHLHMQDFRESPPPAATENVHLVVGSCFADLFDPDELARDLKLLSSSSPTLLYFPITYKGMTLLSPSSPSSPSLSIPSDTQAMRMYNTALTTDHKHNLESSLFTASLTRFGAKILSQSTSVWEIKKRLHPYMYDCMLYFFGSTTSSLFIEGNFSMRNWLARLRSQEKDITVYNTDILAKVRMDKKR</sequence>
<dbReference type="EMBL" id="BRXZ01000375">
    <property type="protein sequence ID" value="GMI10449.1"/>
    <property type="molecule type" value="Genomic_DNA"/>
</dbReference>
<dbReference type="InterPro" id="IPR017937">
    <property type="entry name" value="Thioredoxin_CS"/>
</dbReference>
<dbReference type="Proteomes" id="UP001165082">
    <property type="component" value="Unassembled WGS sequence"/>
</dbReference>
<dbReference type="OrthoDB" id="343052at2759"/>